<keyword evidence="2" id="KW-0503">Monooxygenase</keyword>
<keyword evidence="2" id="KW-0560">Oxidoreductase</keyword>
<organism evidence="2 3">
    <name type="scientific">Nocardioides astragali</name>
    <dbReference type="NCBI Taxonomy" id="1776736"/>
    <lineage>
        <taxon>Bacteria</taxon>
        <taxon>Bacillati</taxon>
        <taxon>Actinomycetota</taxon>
        <taxon>Actinomycetes</taxon>
        <taxon>Propionibacteriales</taxon>
        <taxon>Nocardioidaceae</taxon>
        <taxon>Nocardioides</taxon>
    </lineage>
</organism>
<evidence type="ECO:0000259" key="1">
    <source>
        <dbReference type="Pfam" id="PF03992"/>
    </source>
</evidence>
<protein>
    <submittedName>
        <fullName evidence="2">Antibiotic biosynthesis monooxygenase</fullName>
    </submittedName>
</protein>
<dbReference type="Gene3D" id="3.30.70.100">
    <property type="match status" value="2"/>
</dbReference>
<accession>A0ABW2N5M4</accession>
<dbReference type="SUPFAM" id="SSF54909">
    <property type="entry name" value="Dimeric alpha+beta barrel"/>
    <property type="match status" value="2"/>
</dbReference>
<dbReference type="RefSeq" id="WP_255888192.1">
    <property type="nucleotide sequence ID" value="NZ_JAFMZM010000001.1"/>
</dbReference>
<evidence type="ECO:0000313" key="3">
    <source>
        <dbReference type="Proteomes" id="UP001596524"/>
    </source>
</evidence>
<proteinExistence type="predicted"/>
<dbReference type="GO" id="GO:0004497">
    <property type="term" value="F:monooxygenase activity"/>
    <property type="evidence" value="ECO:0007669"/>
    <property type="project" value="UniProtKB-KW"/>
</dbReference>
<evidence type="ECO:0000313" key="2">
    <source>
        <dbReference type="EMBL" id="MFC7361300.1"/>
    </source>
</evidence>
<comment type="caution">
    <text evidence="2">The sequence shown here is derived from an EMBL/GenBank/DDBJ whole genome shotgun (WGS) entry which is preliminary data.</text>
</comment>
<keyword evidence="3" id="KW-1185">Reference proteome</keyword>
<dbReference type="InterPro" id="IPR007138">
    <property type="entry name" value="ABM_dom"/>
</dbReference>
<dbReference type="Proteomes" id="UP001596524">
    <property type="component" value="Unassembled WGS sequence"/>
</dbReference>
<gene>
    <name evidence="2" type="ORF">ACFQO6_13560</name>
</gene>
<reference evidence="3" key="1">
    <citation type="journal article" date="2019" name="Int. J. Syst. Evol. Microbiol.">
        <title>The Global Catalogue of Microorganisms (GCM) 10K type strain sequencing project: providing services to taxonomists for standard genome sequencing and annotation.</title>
        <authorList>
            <consortium name="The Broad Institute Genomics Platform"/>
            <consortium name="The Broad Institute Genome Sequencing Center for Infectious Disease"/>
            <person name="Wu L."/>
            <person name="Ma J."/>
        </authorList>
    </citation>
    <scope>NUCLEOTIDE SEQUENCE [LARGE SCALE GENOMIC DNA]</scope>
    <source>
        <strain evidence="3">FCH27</strain>
    </source>
</reference>
<dbReference type="Pfam" id="PF03992">
    <property type="entry name" value="ABM"/>
    <property type="match status" value="1"/>
</dbReference>
<sequence>MFVRTTEVQADPSKIDDGIRVVRDEIFPAVSAMDGCVGMSLLVNRDSGRCIATTAWQSKEATSASADKVVSLRSRAEQSLGSSGSEVHQWEVAVVHRDHAAPEGACARLTWLSGDPGTADRAIDTYKMAVLPRLEEMDGFCSASLMIDREAGRVVGTVVFDSARSMDATANDARALRERVADELGARVEQVDEMEMVFAHLHVPEMA</sequence>
<feature type="domain" description="ABM" evidence="1">
    <location>
        <begin position="1"/>
        <end position="64"/>
    </location>
</feature>
<dbReference type="EMBL" id="JBHTCH010000014">
    <property type="protein sequence ID" value="MFC7361300.1"/>
    <property type="molecule type" value="Genomic_DNA"/>
</dbReference>
<dbReference type="InterPro" id="IPR011008">
    <property type="entry name" value="Dimeric_a/b-barrel"/>
</dbReference>
<name>A0ABW2N5M4_9ACTN</name>